<keyword evidence="1" id="KW-0963">Cytoplasm</keyword>
<evidence type="ECO:0000256" key="1">
    <source>
        <dbReference type="HAMAP-Rule" id="MF_02215"/>
    </source>
</evidence>
<reference evidence="4" key="1">
    <citation type="journal article" date="2019" name="Int. J. Syst. Evol. Microbiol.">
        <title>The Global Catalogue of Microorganisms (GCM) 10K type strain sequencing project: providing services to taxonomists for standard genome sequencing and annotation.</title>
        <authorList>
            <consortium name="The Broad Institute Genomics Platform"/>
            <consortium name="The Broad Institute Genome Sequencing Center for Infectious Disease"/>
            <person name="Wu L."/>
            <person name="Ma J."/>
        </authorList>
    </citation>
    <scope>NUCLEOTIDE SEQUENCE [LARGE SCALE GENOMIC DNA]</scope>
    <source>
        <strain evidence="4">JCM 17110</strain>
    </source>
</reference>
<dbReference type="SUPFAM" id="SSF55718">
    <property type="entry name" value="SCP-like"/>
    <property type="match status" value="1"/>
</dbReference>
<name>A0ABP6WBK3_9GAMM</name>
<dbReference type="Pfam" id="PF02036">
    <property type="entry name" value="SCP2"/>
    <property type="match status" value="1"/>
</dbReference>
<dbReference type="RefSeq" id="WP_344959721.1">
    <property type="nucleotide sequence ID" value="NZ_BAABCX010000005.1"/>
</dbReference>
<dbReference type="InterPro" id="IPR036527">
    <property type="entry name" value="SCP2_sterol-bd_dom_sf"/>
</dbReference>
<dbReference type="Gene3D" id="3.30.1050.10">
    <property type="entry name" value="SCP2 sterol-binding domain"/>
    <property type="match status" value="1"/>
</dbReference>
<comment type="function">
    <text evidence="1">Required for ubiquinone (coenzyme Q) biosynthesis. Binds hydrophobic ubiquinone biosynthetic intermediates via its SCP2 domain and is essential for the stability of the Ubi complex. May constitute a docking platform where Ubi enzymes assemble and access their SCP2-bound polyprenyl substrates.</text>
</comment>
<comment type="pathway">
    <text evidence="1">Cofactor biosynthesis; ubiquinone biosynthesis.</text>
</comment>
<sequence length="205" mass="22698">MASLLIPVVTGSLEAGFNRFLHLAPDRLKKVQPLAGKVLQLTVTGLSSCYLLFSKDRLDVMQSYEGQPDSHLTLSLDALGLLKDKGLLMQYIREGRIDLEGDPQLWQDFSALLKDPQLDMEALLAGYTGDVVAHLLCRHGRELSTGVRNRLAAARRHLGDYVLEEARLAVGPLELADFCDQVAELDKQLLRLQGRLAALTDKVDH</sequence>
<keyword evidence="4" id="KW-1185">Reference proteome</keyword>
<comment type="similarity">
    <text evidence="1">Belongs to the UbiJ family.</text>
</comment>
<gene>
    <name evidence="1" type="primary">ubiJ</name>
    <name evidence="3" type="ORF">GCM10022394_30980</name>
</gene>
<dbReference type="PANTHER" id="PTHR38693">
    <property type="entry name" value="UBIQUINONE BIOSYNTHESIS PROTEIN UBIJ"/>
    <property type="match status" value="1"/>
</dbReference>
<evidence type="ECO:0000259" key="2">
    <source>
        <dbReference type="Pfam" id="PF02036"/>
    </source>
</evidence>
<comment type="subcellular location">
    <subcellularLocation>
        <location evidence="1">Cytoplasm</location>
    </subcellularLocation>
</comment>
<dbReference type="HAMAP" id="MF_02215">
    <property type="entry name" value="UbiJ"/>
    <property type="match status" value="1"/>
</dbReference>
<dbReference type="PANTHER" id="PTHR38693:SF1">
    <property type="entry name" value="UBIQUINONE BIOSYNTHESIS ACCESSORY FACTOR UBIJ"/>
    <property type="match status" value="1"/>
</dbReference>
<proteinExistence type="inferred from homology"/>
<keyword evidence="1" id="KW-0831">Ubiquinone biosynthesis</keyword>
<evidence type="ECO:0000313" key="3">
    <source>
        <dbReference type="EMBL" id="GAA3548644.1"/>
    </source>
</evidence>
<organism evidence="3 4">
    <name type="scientific">Zobellella aerophila</name>
    <dbReference type="NCBI Taxonomy" id="870480"/>
    <lineage>
        <taxon>Bacteria</taxon>
        <taxon>Pseudomonadati</taxon>
        <taxon>Pseudomonadota</taxon>
        <taxon>Gammaproteobacteria</taxon>
        <taxon>Aeromonadales</taxon>
        <taxon>Aeromonadaceae</taxon>
        <taxon>Zobellella</taxon>
    </lineage>
</organism>
<evidence type="ECO:0000313" key="4">
    <source>
        <dbReference type="Proteomes" id="UP001500795"/>
    </source>
</evidence>
<comment type="caution">
    <text evidence="3">The sequence shown here is derived from an EMBL/GenBank/DDBJ whole genome shotgun (WGS) entry which is preliminary data.</text>
</comment>
<feature type="domain" description="SCP2" evidence="2">
    <location>
        <begin position="17"/>
        <end position="114"/>
    </location>
</feature>
<dbReference type="InterPro" id="IPR038989">
    <property type="entry name" value="UbiJ"/>
</dbReference>
<accession>A0ABP6WBK3</accession>
<protein>
    <recommendedName>
        <fullName evidence="1">Ubiquinone biosynthesis accessory factor UbiJ</fullName>
    </recommendedName>
</protein>
<dbReference type="InterPro" id="IPR003033">
    <property type="entry name" value="SCP2_sterol-bd_dom"/>
</dbReference>
<dbReference type="EMBL" id="BAABCX010000005">
    <property type="protein sequence ID" value="GAA3548644.1"/>
    <property type="molecule type" value="Genomic_DNA"/>
</dbReference>
<dbReference type="Proteomes" id="UP001500795">
    <property type="component" value="Unassembled WGS sequence"/>
</dbReference>